<dbReference type="Proteomes" id="UP000016928">
    <property type="component" value="Unassembled WGS sequence"/>
</dbReference>
<evidence type="ECO:0000313" key="1">
    <source>
        <dbReference type="EMBL" id="ENH69771.1"/>
    </source>
</evidence>
<accession>N4ULR8</accession>
<dbReference type="AlphaFoldDB" id="N4ULR8"/>
<organism evidence="1 2">
    <name type="scientific">Fusarium oxysporum f. sp. cubense (strain race 1)</name>
    <name type="common">Panama disease fungus</name>
    <dbReference type="NCBI Taxonomy" id="1229664"/>
    <lineage>
        <taxon>Eukaryota</taxon>
        <taxon>Fungi</taxon>
        <taxon>Dikarya</taxon>
        <taxon>Ascomycota</taxon>
        <taxon>Pezizomycotina</taxon>
        <taxon>Sordariomycetes</taxon>
        <taxon>Hypocreomycetidae</taxon>
        <taxon>Hypocreales</taxon>
        <taxon>Nectriaceae</taxon>
        <taxon>Fusarium</taxon>
        <taxon>Fusarium oxysporum species complex</taxon>
    </lineage>
</organism>
<proteinExistence type="predicted"/>
<dbReference type="EMBL" id="KB730216">
    <property type="protein sequence ID" value="ENH69771.1"/>
    <property type="molecule type" value="Genomic_DNA"/>
</dbReference>
<name>N4ULR8_FUSC1</name>
<reference evidence="2" key="2">
    <citation type="journal article" date="2014" name="PLoS ONE">
        <title>Genome and Transcriptome Analysis of the Fungal Pathogen Fusarium oxysporum f. sp. cubense Causing Banana Vascular Wilt Disease.</title>
        <authorList>
            <person name="Guo L."/>
            <person name="Han L."/>
            <person name="Yang L."/>
            <person name="Zeng H."/>
            <person name="Fan D."/>
            <person name="Zhu Y."/>
            <person name="Feng Y."/>
            <person name="Wang G."/>
            <person name="Peng C."/>
            <person name="Jiang X."/>
            <person name="Zhou D."/>
            <person name="Ni P."/>
            <person name="Liang C."/>
            <person name="Liu L."/>
            <person name="Wang J."/>
            <person name="Mao C."/>
            <person name="Fang X."/>
            <person name="Peng M."/>
            <person name="Huang J."/>
        </authorList>
    </citation>
    <scope>NUCLEOTIDE SEQUENCE [LARGE SCALE GENOMIC DNA]</scope>
    <source>
        <strain evidence="2">race 1</strain>
    </source>
</reference>
<gene>
    <name evidence="1" type="ORF">FOC1_g10012131</name>
</gene>
<protein>
    <submittedName>
        <fullName evidence="1">Uncharacterized protein</fullName>
    </submittedName>
</protein>
<dbReference type="HOGENOM" id="CLU_1906788_0_0_1"/>
<evidence type="ECO:0000313" key="2">
    <source>
        <dbReference type="Proteomes" id="UP000016928"/>
    </source>
</evidence>
<reference evidence="2" key="1">
    <citation type="submission" date="2012-09" db="EMBL/GenBank/DDBJ databases">
        <title>Genome sequencing and comparative transcriptomics of race 1 and race 4 of banana pathogen: Fusarium oxysporum f. sp. cubense.</title>
        <authorList>
            <person name="Fang X."/>
            <person name="Huang J."/>
        </authorList>
    </citation>
    <scope>NUCLEOTIDE SEQUENCE [LARGE SCALE GENOMIC DNA]</scope>
    <source>
        <strain evidence="2">race 1</strain>
    </source>
</reference>
<dbReference type="OMA" id="TLENQHM"/>
<sequence length="133" mass="15088">MYRQFQRVLGIERITSYKKTWRKGSVDKFDPSTRMRCLSTLENQHMSVASLIQREIIAGGQSSPTKFASFQARETRQATRAFATVPGRSGSLRDHDQRGVSLLSHPKDQPEMLGVQVILCLKGNFYLILRTAT</sequence>
<dbReference type="VEuPathDB" id="FungiDB:FOC1_g10012131"/>